<comment type="caution">
    <text evidence="6">The sequence shown here is derived from an EMBL/GenBank/DDBJ whole genome shotgun (WGS) entry which is preliminary data.</text>
</comment>
<evidence type="ECO:0000313" key="7">
    <source>
        <dbReference type="Proteomes" id="UP000466586"/>
    </source>
</evidence>
<sequence length="232" mass="26574">MIENIGYFSDMNKPKAILFDLDGTLIDSERFHMECWNEILREHGNQLTYADWLKSYSGIPLPTNAKNIIEQFNLPYESGELISRRETLTLERLKTTKVALMPYAEDILEFFTEKGLILALVTGSPRYDVDATFEHNNLKKYFRVIVTRSDVTNSKPDPESYNLCVDRLGLSKENCIVFEDTVNGIRSAKAAGLMCYAIQSNLDEHHKLSIADNLFLDFNAAKLFMLENDLID</sequence>
<dbReference type="InterPro" id="IPR023198">
    <property type="entry name" value="PGP-like_dom2"/>
</dbReference>
<dbReference type="Gene3D" id="1.10.150.240">
    <property type="entry name" value="Putative phosphatase, domain 2"/>
    <property type="match status" value="1"/>
</dbReference>
<dbReference type="InterPro" id="IPR023214">
    <property type="entry name" value="HAD_sf"/>
</dbReference>
<dbReference type="SUPFAM" id="SSF56784">
    <property type="entry name" value="HAD-like"/>
    <property type="match status" value="1"/>
</dbReference>
<keyword evidence="4" id="KW-0460">Magnesium</keyword>
<dbReference type="EMBL" id="WVHT01000001">
    <property type="protein sequence ID" value="MXV49750.1"/>
    <property type="molecule type" value="Genomic_DNA"/>
</dbReference>
<name>A0A7K1Y5P3_9SPHI</name>
<organism evidence="6 7">
    <name type="scientific">Hufsiella arboris</name>
    <dbReference type="NCBI Taxonomy" id="2695275"/>
    <lineage>
        <taxon>Bacteria</taxon>
        <taxon>Pseudomonadati</taxon>
        <taxon>Bacteroidota</taxon>
        <taxon>Sphingobacteriia</taxon>
        <taxon>Sphingobacteriales</taxon>
        <taxon>Sphingobacteriaceae</taxon>
        <taxon>Hufsiella</taxon>
    </lineage>
</organism>
<dbReference type="PANTHER" id="PTHR46193">
    <property type="entry name" value="6-PHOSPHOGLUCONATE PHOSPHATASE"/>
    <property type="match status" value="1"/>
</dbReference>
<reference evidence="6 7" key="1">
    <citation type="submission" date="2019-11" db="EMBL/GenBank/DDBJ databases">
        <title>Pedobacter sp. HMF7647 Genome sequencing and assembly.</title>
        <authorList>
            <person name="Kang H."/>
            <person name="Kim H."/>
            <person name="Joh K."/>
        </authorList>
    </citation>
    <scope>NUCLEOTIDE SEQUENCE [LARGE SCALE GENOMIC DNA]</scope>
    <source>
        <strain evidence="6 7">HMF7647</strain>
    </source>
</reference>
<keyword evidence="5" id="KW-0119">Carbohydrate metabolism</keyword>
<keyword evidence="3" id="KW-0479">Metal-binding</keyword>
<dbReference type="CDD" id="cd07505">
    <property type="entry name" value="HAD_BPGM-like"/>
    <property type="match status" value="1"/>
</dbReference>
<dbReference type="SFLD" id="SFLDS00003">
    <property type="entry name" value="Haloacid_Dehalogenase"/>
    <property type="match status" value="1"/>
</dbReference>
<dbReference type="InterPro" id="IPR036412">
    <property type="entry name" value="HAD-like_sf"/>
</dbReference>
<evidence type="ECO:0000313" key="6">
    <source>
        <dbReference type="EMBL" id="MXV49750.1"/>
    </source>
</evidence>
<comment type="cofactor">
    <cofactor evidence="1">
        <name>Mg(2+)</name>
        <dbReference type="ChEBI" id="CHEBI:18420"/>
    </cofactor>
</comment>
<dbReference type="AlphaFoldDB" id="A0A7K1Y5P3"/>
<evidence type="ECO:0000256" key="5">
    <source>
        <dbReference type="ARBA" id="ARBA00023277"/>
    </source>
</evidence>
<comment type="similarity">
    <text evidence="2">Belongs to the HAD-like hydrolase superfamily. CbbY/CbbZ/Gph/YieH family.</text>
</comment>
<dbReference type="PANTHER" id="PTHR46193:SF18">
    <property type="entry name" value="HEXITOL PHOSPHATASE B"/>
    <property type="match status" value="1"/>
</dbReference>
<evidence type="ECO:0000256" key="4">
    <source>
        <dbReference type="ARBA" id="ARBA00022842"/>
    </source>
</evidence>
<evidence type="ECO:0000256" key="1">
    <source>
        <dbReference type="ARBA" id="ARBA00001946"/>
    </source>
</evidence>
<accession>A0A7K1Y5P3</accession>
<protein>
    <submittedName>
        <fullName evidence="6">HAD-IA family hydrolase</fullName>
    </submittedName>
</protein>
<evidence type="ECO:0000256" key="2">
    <source>
        <dbReference type="ARBA" id="ARBA00006171"/>
    </source>
</evidence>
<proteinExistence type="inferred from homology"/>
<dbReference type="NCBIfam" id="TIGR01549">
    <property type="entry name" value="HAD-SF-IA-v1"/>
    <property type="match status" value="1"/>
</dbReference>
<dbReference type="GO" id="GO:0016787">
    <property type="term" value="F:hydrolase activity"/>
    <property type="evidence" value="ECO:0007669"/>
    <property type="project" value="UniProtKB-KW"/>
</dbReference>
<keyword evidence="6" id="KW-0378">Hydrolase</keyword>
<dbReference type="InterPro" id="IPR041492">
    <property type="entry name" value="HAD_2"/>
</dbReference>
<dbReference type="InterPro" id="IPR051600">
    <property type="entry name" value="Beta-PGM-like"/>
</dbReference>
<dbReference type="InterPro" id="IPR006439">
    <property type="entry name" value="HAD-SF_hydro_IA"/>
</dbReference>
<dbReference type="Gene3D" id="3.40.50.1000">
    <property type="entry name" value="HAD superfamily/HAD-like"/>
    <property type="match status" value="1"/>
</dbReference>
<dbReference type="Proteomes" id="UP000466586">
    <property type="component" value="Unassembled WGS sequence"/>
</dbReference>
<dbReference type="SFLD" id="SFLDG01129">
    <property type="entry name" value="C1.5:_HAD__Beta-PGM__Phosphata"/>
    <property type="match status" value="1"/>
</dbReference>
<dbReference type="GO" id="GO:0046872">
    <property type="term" value="F:metal ion binding"/>
    <property type="evidence" value="ECO:0007669"/>
    <property type="project" value="UniProtKB-KW"/>
</dbReference>
<gene>
    <name evidence="6" type="ORF">GS399_02115</name>
</gene>
<dbReference type="NCBIfam" id="TIGR01509">
    <property type="entry name" value="HAD-SF-IA-v3"/>
    <property type="match status" value="1"/>
</dbReference>
<keyword evidence="7" id="KW-1185">Reference proteome</keyword>
<dbReference type="Pfam" id="PF13419">
    <property type="entry name" value="HAD_2"/>
    <property type="match status" value="1"/>
</dbReference>
<evidence type="ECO:0000256" key="3">
    <source>
        <dbReference type="ARBA" id="ARBA00022723"/>
    </source>
</evidence>